<dbReference type="EMBL" id="CP136958">
    <property type="protein sequence ID" value="WOT02009.1"/>
    <property type="molecule type" value="Genomic_DNA"/>
</dbReference>
<keyword evidence="3" id="KW-0067">ATP-binding</keyword>
<dbReference type="AlphaFoldDB" id="A0AAF0YRH7"/>
<evidence type="ECO:0000259" key="2">
    <source>
        <dbReference type="Pfam" id="PF01695"/>
    </source>
</evidence>
<dbReference type="CDD" id="cd00009">
    <property type="entry name" value="AAA"/>
    <property type="match status" value="1"/>
</dbReference>
<gene>
    <name evidence="3" type="ORF">CYJ47_12280</name>
</gene>
<evidence type="ECO:0000313" key="4">
    <source>
        <dbReference type="Proteomes" id="UP000234560"/>
    </source>
</evidence>
<dbReference type="Pfam" id="PF01695">
    <property type="entry name" value="IstB_IS21"/>
    <property type="match status" value="1"/>
</dbReference>
<dbReference type="InterPro" id="IPR027417">
    <property type="entry name" value="P-loop_NTPase"/>
</dbReference>
<accession>A0AAF0YRH7</accession>
<proteinExistence type="predicted"/>
<name>A0AAF0YRH7_9CORY</name>
<organism evidence="3 4">
    <name type="scientific">Corynebacterium pyruviciproducens</name>
    <dbReference type="NCBI Taxonomy" id="598660"/>
    <lineage>
        <taxon>Bacteria</taxon>
        <taxon>Bacillati</taxon>
        <taxon>Actinomycetota</taxon>
        <taxon>Actinomycetes</taxon>
        <taxon>Mycobacteriales</taxon>
        <taxon>Corynebacteriaceae</taxon>
        <taxon>Corynebacterium</taxon>
    </lineage>
</organism>
<feature type="region of interest" description="Disordered" evidence="1">
    <location>
        <begin position="118"/>
        <end position="147"/>
    </location>
</feature>
<keyword evidence="3" id="KW-0547">Nucleotide-binding</keyword>
<evidence type="ECO:0000256" key="1">
    <source>
        <dbReference type="SAM" id="MobiDB-lite"/>
    </source>
</evidence>
<dbReference type="PANTHER" id="PTHR30050">
    <property type="entry name" value="CHROMOSOMAL REPLICATION INITIATOR PROTEIN DNAA"/>
    <property type="match status" value="1"/>
</dbReference>
<feature type="domain" description="IstB-like ATP-binding" evidence="2">
    <location>
        <begin position="11"/>
        <end position="121"/>
    </location>
</feature>
<reference evidence="3" key="1">
    <citation type="submission" date="2017-12" db="EMBL/GenBank/DDBJ databases">
        <authorList>
            <person name="Thomas-White K."/>
            <person name="Wolfe A.J."/>
        </authorList>
    </citation>
    <scope>NUCLEOTIDE SEQUENCE</scope>
    <source>
        <strain evidence="3">UMB0763</strain>
    </source>
</reference>
<dbReference type="PANTHER" id="PTHR30050:SF4">
    <property type="entry name" value="ATP-BINDING PROTEIN RV3427C IN INSERTION SEQUENCE-RELATED"/>
    <property type="match status" value="1"/>
</dbReference>
<reference evidence="3" key="2">
    <citation type="submission" date="2023-10" db="EMBL/GenBank/DDBJ databases">
        <authorList>
            <person name="Choi B."/>
        </authorList>
    </citation>
    <scope>NUCLEOTIDE SEQUENCE</scope>
    <source>
        <strain evidence="3">UMB0763</strain>
    </source>
</reference>
<dbReference type="GO" id="GO:0005524">
    <property type="term" value="F:ATP binding"/>
    <property type="evidence" value="ECO:0007669"/>
    <property type="project" value="UniProtKB-KW"/>
</dbReference>
<evidence type="ECO:0000313" key="3">
    <source>
        <dbReference type="EMBL" id="WOT02009.1"/>
    </source>
</evidence>
<feature type="compositionally biased region" description="Basic and acidic residues" evidence="1">
    <location>
        <begin position="120"/>
        <end position="147"/>
    </location>
</feature>
<dbReference type="SUPFAM" id="SSF52540">
    <property type="entry name" value="P-loop containing nucleoside triphosphate hydrolases"/>
    <property type="match status" value="1"/>
</dbReference>
<sequence>MQSDTWIIGPNPQNLVIIGPTGSGKSFLAQAIAHHACMNLFSVRYWRLAELAAEIDSLNHDPEETNKLVERISKYHLVILDDFFTTEISAHSITVLFEIMQSKNRPSNHHCVTTRSTRLGHHDAEQSHSRIPHKQDPAPLHDDHPCR</sequence>
<dbReference type="Gene3D" id="3.40.50.300">
    <property type="entry name" value="P-loop containing nucleotide triphosphate hydrolases"/>
    <property type="match status" value="1"/>
</dbReference>
<dbReference type="InterPro" id="IPR002611">
    <property type="entry name" value="IstB_ATP-bd"/>
</dbReference>
<dbReference type="GO" id="GO:0006260">
    <property type="term" value="P:DNA replication"/>
    <property type="evidence" value="ECO:0007669"/>
    <property type="project" value="TreeGrafter"/>
</dbReference>
<dbReference type="KEGG" id="cpyr:CYJ47_12280"/>
<dbReference type="Proteomes" id="UP000234560">
    <property type="component" value="Chromosome"/>
</dbReference>
<protein>
    <submittedName>
        <fullName evidence="3">ATP-binding protein</fullName>
    </submittedName>
</protein>